<proteinExistence type="predicted"/>
<accession>A0ABR4HEN3</accession>
<reference evidence="1 2" key="1">
    <citation type="submission" date="2024-07" db="EMBL/GenBank/DDBJ databases">
        <title>Section-level genome sequencing and comparative genomics of Aspergillus sections Usti and Cavernicolus.</title>
        <authorList>
            <consortium name="Lawrence Berkeley National Laboratory"/>
            <person name="Nybo J.L."/>
            <person name="Vesth T.C."/>
            <person name="Theobald S."/>
            <person name="Frisvad J.C."/>
            <person name="Larsen T.O."/>
            <person name="Kjaerboelling I."/>
            <person name="Rothschild-Mancinelli K."/>
            <person name="Lyhne E.K."/>
            <person name="Kogle M.E."/>
            <person name="Barry K."/>
            <person name="Clum A."/>
            <person name="Na H."/>
            <person name="Ledsgaard L."/>
            <person name="Lin J."/>
            <person name="Lipzen A."/>
            <person name="Kuo A."/>
            <person name="Riley R."/>
            <person name="Mondo S."/>
            <person name="LaButti K."/>
            <person name="Haridas S."/>
            <person name="Pangalinan J."/>
            <person name="Salamov A.A."/>
            <person name="Simmons B.A."/>
            <person name="Magnuson J.K."/>
            <person name="Chen J."/>
            <person name="Drula E."/>
            <person name="Henrissat B."/>
            <person name="Wiebenga A."/>
            <person name="Lubbers R.J."/>
            <person name="Gomes A.C."/>
            <person name="Makela M.R."/>
            <person name="Stajich J."/>
            <person name="Grigoriev I.V."/>
            <person name="Mortensen U.H."/>
            <person name="De vries R.P."/>
            <person name="Baker S.E."/>
            <person name="Andersen M.R."/>
        </authorList>
    </citation>
    <scope>NUCLEOTIDE SEQUENCE [LARGE SCALE GENOMIC DNA]</scope>
    <source>
        <strain evidence="1 2">CBS 600.67</strain>
    </source>
</reference>
<gene>
    <name evidence="1" type="ORF">BDW59DRAFT_154904</name>
</gene>
<dbReference type="Proteomes" id="UP001610335">
    <property type="component" value="Unassembled WGS sequence"/>
</dbReference>
<dbReference type="EMBL" id="JBFXLS010000148">
    <property type="protein sequence ID" value="KAL2813208.1"/>
    <property type="molecule type" value="Genomic_DNA"/>
</dbReference>
<protein>
    <submittedName>
        <fullName evidence="1">Uncharacterized protein</fullName>
    </submittedName>
</protein>
<evidence type="ECO:0000313" key="1">
    <source>
        <dbReference type="EMBL" id="KAL2813208.1"/>
    </source>
</evidence>
<evidence type="ECO:0000313" key="2">
    <source>
        <dbReference type="Proteomes" id="UP001610335"/>
    </source>
</evidence>
<organism evidence="1 2">
    <name type="scientific">Aspergillus cavernicola</name>
    <dbReference type="NCBI Taxonomy" id="176166"/>
    <lineage>
        <taxon>Eukaryota</taxon>
        <taxon>Fungi</taxon>
        <taxon>Dikarya</taxon>
        <taxon>Ascomycota</taxon>
        <taxon>Pezizomycotina</taxon>
        <taxon>Eurotiomycetes</taxon>
        <taxon>Eurotiomycetidae</taxon>
        <taxon>Eurotiales</taxon>
        <taxon>Aspergillaceae</taxon>
        <taxon>Aspergillus</taxon>
        <taxon>Aspergillus subgen. Nidulantes</taxon>
    </lineage>
</organism>
<comment type="caution">
    <text evidence="1">The sequence shown here is derived from an EMBL/GenBank/DDBJ whole genome shotgun (WGS) entry which is preliminary data.</text>
</comment>
<sequence>MIHRPHSLTIRRATCKIMQKMNDNKMECLQDLIDVCLLRGADGADIEWGNCATSISHEVIHWSFSNNDSHAPSHQLIRLNDEQLNLGNEALNNAARALGKNLPRRPAVTRLLLRNYYQVAWSQSCYTVTTIKGDSVPGGTARATTMSQLHPGNHNLYVFDQDRDGWFQFVRRAWVQIDSLPRLTGVYAGIASQDLKPNGRDAIRKLIGSLISTCPQSPLQCEKNPGMIGELAD</sequence>
<keyword evidence="2" id="KW-1185">Reference proteome</keyword>
<name>A0ABR4HEN3_9EURO</name>